<keyword evidence="2" id="KW-1015">Disulfide bond</keyword>
<evidence type="ECO:0000259" key="3">
    <source>
        <dbReference type="PROSITE" id="PS51233"/>
    </source>
</evidence>
<reference evidence="4" key="1">
    <citation type="journal article" date="2019" name="bioRxiv">
        <title>The Genome of the Zebra Mussel, Dreissena polymorpha: A Resource for Invasive Species Research.</title>
        <authorList>
            <person name="McCartney M.A."/>
            <person name="Auch B."/>
            <person name="Kono T."/>
            <person name="Mallez S."/>
            <person name="Zhang Y."/>
            <person name="Obille A."/>
            <person name="Becker A."/>
            <person name="Abrahante J.E."/>
            <person name="Garbe J."/>
            <person name="Badalamenti J.P."/>
            <person name="Herman A."/>
            <person name="Mangelson H."/>
            <person name="Liachko I."/>
            <person name="Sullivan S."/>
            <person name="Sone E.D."/>
            <person name="Koren S."/>
            <person name="Silverstein K.A.T."/>
            <person name="Beckman K.B."/>
            <person name="Gohl D.M."/>
        </authorList>
    </citation>
    <scope>NUCLEOTIDE SEQUENCE</scope>
    <source>
        <strain evidence="4">Duluth1</strain>
        <tissue evidence="4">Whole animal</tissue>
    </source>
</reference>
<keyword evidence="1" id="KW-0732">Signal</keyword>
<dbReference type="OrthoDB" id="504708at2759"/>
<comment type="caution">
    <text evidence="4">The sequence shown here is derived from an EMBL/GenBank/DDBJ whole genome shotgun (WGS) entry which is preliminary data.</text>
</comment>
<dbReference type="PANTHER" id="PTHR14949">
    <property type="entry name" value="EGF-LIKE-DOMAIN, MULTIPLE 7, 8"/>
    <property type="match status" value="1"/>
</dbReference>
<dbReference type="PROSITE" id="PS51233">
    <property type="entry name" value="VWFD"/>
    <property type="match status" value="1"/>
</dbReference>
<keyword evidence="5" id="KW-1185">Reference proteome</keyword>
<dbReference type="SMART" id="SM00216">
    <property type="entry name" value="VWD"/>
    <property type="match status" value="1"/>
</dbReference>
<dbReference type="InterPro" id="IPR050969">
    <property type="entry name" value="Dev_Signal_Modulators"/>
</dbReference>
<dbReference type="InterPro" id="IPR058727">
    <property type="entry name" value="Helical_Vwde"/>
</dbReference>
<dbReference type="PANTHER" id="PTHR14949:SF56">
    <property type="entry name" value="EGF-LIKE-DOMAIN, MULTIPLE 7"/>
    <property type="match status" value="1"/>
</dbReference>
<dbReference type="GO" id="GO:0005576">
    <property type="term" value="C:extracellular region"/>
    <property type="evidence" value="ECO:0007669"/>
    <property type="project" value="TreeGrafter"/>
</dbReference>
<evidence type="ECO:0000313" key="4">
    <source>
        <dbReference type="EMBL" id="KAH3845337.1"/>
    </source>
</evidence>
<name>A0A9D4KUA1_DREPO</name>
<dbReference type="GO" id="GO:0005102">
    <property type="term" value="F:signaling receptor binding"/>
    <property type="evidence" value="ECO:0007669"/>
    <property type="project" value="TreeGrafter"/>
</dbReference>
<dbReference type="Proteomes" id="UP000828390">
    <property type="component" value="Unassembled WGS sequence"/>
</dbReference>
<protein>
    <recommendedName>
        <fullName evidence="3">VWFD domain-containing protein</fullName>
    </recommendedName>
</protein>
<feature type="domain" description="VWFD" evidence="3">
    <location>
        <begin position="1533"/>
        <end position="1713"/>
    </location>
</feature>
<dbReference type="GO" id="GO:0009986">
    <property type="term" value="C:cell surface"/>
    <property type="evidence" value="ECO:0007669"/>
    <property type="project" value="TreeGrafter"/>
</dbReference>
<dbReference type="Pfam" id="PF26129">
    <property type="entry name" value="Vwde"/>
    <property type="match status" value="1"/>
</dbReference>
<organism evidence="4 5">
    <name type="scientific">Dreissena polymorpha</name>
    <name type="common">Zebra mussel</name>
    <name type="synonym">Mytilus polymorpha</name>
    <dbReference type="NCBI Taxonomy" id="45954"/>
    <lineage>
        <taxon>Eukaryota</taxon>
        <taxon>Metazoa</taxon>
        <taxon>Spiralia</taxon>
        <taxon>Lophotrochozoa</taxon>
        <taxon>Mollusca</taxon>
        <taxon>Bivalvia</taxon>
        <taxon>Autobranchia</taxon>
        <taxon>Heteroconchia</taxon>
        <taxon>Euheterodonta</taxon>
        <taxon>Imparidentia</taxon>
        <taxon>Neoheterodontei</taxon>
        <taxon>Myida</taxon>
        <taxon>Dreissenoidea</taxon>
        <taxon>Dreissenidae</taxon>
        <taxon>Dreissena</taxon>
    </lineage>
</organism>
<dbReference type="EMBL" id="JAIWYP010000003">
    <property type="protein sequence ID" value="KAH3845337.1"/>
    <property type="molecule type" value="Genomic_DNA"/>
</dbReference>
<evidence type="ECO:0000256" key="2">
    <source>
        <dbReference type="ARBA" id="ARBA00023157"/>
    </source>
</evidence>
<dbReference type="InterPro" id="IPR001846">
    <property type="entry name" value="VWF_type-D"/>
</dbReference>
<dbReference type="Gene3D" id="2.10.25.10">
    <property type="entry name" value="Laminin"/>
    <property type="match status" value="1"/>
</dbReference>
<gene>
    <name evidence="4" type="ORF">DPMN_087616</name>
</gene>
<reference evidence="4" key="2">
    <citation type="submission" date="2020-11" db="EMBL/GenBank/DDBJ databases">
        <authorList>
            <person name="McCartney M.A."/>
            <person name="Auch B."/>
            <person name="Kono T."/>
            <person name="Mallez S."/>
            <person name="Becker A."/>
            <person name="Gohl D.M."/>
            <person name="Silverstein K.A.T."/>
            <person name="Koren S."/>
            <person name="Bechman K.B."/>
            <person name="Herman A."/>
            <person name="Abrahante J.E."/>
            <person name="Garbe J."/>
        </authorList>
    </citation>
    <scope>NUCLEOTIDE SEQUENCE</scope>
    <source>
        <strain evidence="4">Duluth1</strain>
        <tissue evidence="4">Whole animal</tissue>
    </source>
</reference>
<dbReference type="Pfam" id="PF00094">
    <property type="entry name" value="VWD"/>
    <property type="match status" value="1"/>
</dbReference>
<proteinExistence type="predicted"/>
<evidence type="ECO:0000256" key="1">
    <source>
        <dbReference type="ARBA" id="ARBA00022729"/>
    </source>
</evidence>
<sequence>MCICADDFIERDGACILEESVCQEHVPKLPDLYRRSPKYTLTSTEPPIRDDRLKDIWYNIGPAMISTDGKLTGRSPGTCGTYYPIYLAESITIMEQNEVDSGNNITKQAVIGGLQEFGMSYNLSVQLRKCGAEYLARLQAPSVVFAAYCLDTDAMSVSAGNSTDRWAHLKQELSFRIDFDNNTSTEIYKPLVAFNCHPLDRYYNTYYNKYDVNCAGCNRYNYNTDGLFYTIHWYVNGLHCKTIGPVERSRLQETDLIESEISDVCGQRQFGFQLQCSFQWSEMKVGEKSTPVFSQQIQTGVNAWTIGTSTAGDFIVPSIHSTPIGCQSSTSDTAETCLIKWDISAHGSCPFGTAKDVPKLCGLSILGFTKYGLEKSGIGKYMMLIFNVTFNAELQTKTMLTNGFKIIISSYVNLQSSIMIATFAPLKSVHELWNGYKIPNMRVMTTHSGSDAKETIRIVYDHGVDTSLLSKETSGGNKIVFPVEEAGEFLVFKSRKHVVEVHIQTENCSKGVCACGIIIRNGNEIYMNNICNGITRQGFIYIGHGEDGILDKEYKFDKYAIVNDYFTYWPNKYWIPGITPEQFEIRESHEISLQNGVLISITRHFDTNSLELLIKSKPYVESFDELDGIVSFGYKLFRHRGGSSAADYRGYVNSWRVPTNESLRNPTNHMVFGVSETVYQCHCPKGNESALADDIRPTYSTNYRNVPHDNYPAYETDHVLGAIMCSLQEPCQVQVEGQKWPNSTFVTAVIVSNVTITHTNTHLMCSFHPVAGKKHRVQWYSEETILLNHTVNATSTVFAPKDIVPTSGSECKLDKEIRCAVTVFEPNGVNQSGPASFSEPVYLIRDGMLKSMVPNVCVINKFCYFEYDHDPLDQTFVCYPELDPFSWIRNLTLARVPGDYCILGESHCDSVPGVAYCNSNTKECTCADTFEETNGSCSQIGCTTPEETETCVSISFTECNANVCSCAHYAELNTTKGKCGLKRIGSNCTSEVDCNHINGALCDDQKTNTCVCDRQFKLSNGKCAPKVPGDSCTPGGDDCRNINGDAICSLKTKQCSCTDTRKVVGGHCHTISCTFSDPSPCKLISNGECRNGVCACSFAAVLNTTTGECKSKGIGDTCYVDEACAFVKNAKCDSEMKMCVCDDTRKVDGNACVPRVPGDACEQGSKNCQDISGDLFCDAVTNECSCASTYTASNGACVQKRCTDDLGCGGIAHIKCINTACTCSVTSELNRTTGLCESKGLGSSCVTDIECGLVTGAMCDNAQPRVCVCGEKYEMNDAECILKQPGVLYLNRVGIFVAQYIEHDEHFATFRCDYSIDHGFYYQIQWYLDGEMINSTDIVDSSKASEASVLKDVELYDLNPMVFQFDSKLRCRVTAFNESGTIAIKTVESNEFTPMKISSRSLTFTRGQSASFTVTLYVPFGCGTHSEDCRLQYLLYDPSDLYDCIDSTIAVLHSDTCGGRIKGSTKTDIETFSLTKHETTITIVAKNNNKYKLKSQFQLKLQTFSDDNLKNLWQGFTTTIAVHVTDGHSIQNSHCYAHVDPHMRTFDGRTYENQNTGEFILVRHKKYPIEVDMITQPCSIGGSKPTCACAVNVRAGGDIFTINHCSGHLTKYLSDKDGVLIVYRESSSQYKIILPTGMSVNIYLTMWGKNYWMNVDIYPSPHDINQVEGLCGNYNGDPEDDFIMRNSGTLLTPSSDNSKMIWPWGVYPDEFSFSWDLTHKWKESLLNPVVYENTLPWNRNQTFCICPGIPANNFQSVCSKHEDDSCNKTVVRRGTLIPGTLFRDKREAASSVKKHRVESHVKQRLNKMTNSWHNKVLHIRNKRESTSDPANMSSEEARAYCSDAFLSCASVQAAKDQIDTDLNKTLEDCAFDMVMTGNSQWVTAHCDAQTQALQMEIQKNETIAEVFPDIVKIVTDNSCPSNCSSNGKCVSGTCQCFDGYGTDLCLIELSKPPQLQELGTKGTCDIGKGDICDCIPIVGDGFVETAICNVTVYETNEKNVFTMSKALSRSCK</sequence>
<evidence type="ECO:0000313" key="5">
    <source>
        <dbReference type="Proteomes" id="UP000828390"/>
    </source>
</evidence>
<accession>A0A9D4KUA1</accession>